<dbReference type="InParanoid" id="A0A1Z5RDG4"/>
<dbReference type="EMBL" id="CM000765">
    <property type="protein sequence ID" value="OQU81629.1"/>
    <property type="molecule type" value="Genomic_DNA"/>
</dbReference>
<reference evidence="2 3" key="1">
    <citation type="journal article" date="2009" name="Nature">
        <title>The Sorghum bicolor genome and the diversification of grasses.</title>
        <authorList>
            <person name="Paterson A.H."/>
            <person name="Bowers J.E."/>
            <person name="Bruggmann R."/>
            <person name="Dubchak I."/>
            <person name="Grimwood J."/>
            <person name="Gundlach H."/>
            <person name="Haberer G."/>
            <person name="Hellsten U."/>
            <person name="Mitros T."/>
            <person name="Poliakov A."/>
            <person name="Schmutz J."/>
            <person name="Spannagl M."/>
            <person name="Tang H."/>
            <person name="Wang X."/>
            <person name="Wicker T."/>
            <person name="Bharti A.K."/>
            <person name="Chapman J."/>
            <person name="Feltus F.A."/>
            <person name="Gowik U."/>
            <person name="Grigoriev I.V."/>
            <person name="Lyons E."/>
            <person name="Maher C.A."/>
            <person name="Martis M."/>
            <person name="Narechania A."/>
            <person name="Otillar R.P."/>
            <person name="Penning B.W."/>
            <person name="Salamov A.A."/>
            <person name="Wang Y."/>
            <person name="Zhang L."/>
            <person name="Carpita N.C."/>
            <person name="Freeling M."/>
            <person name="Gingle A.R."/>
            <person name="Hash C.T."/>
            <person name="Keller B."/>
            <person name="Klein P."/>
            <person name="Kresovich S."/>
            <person name="McCann M.C."/>
            <person name="Ming R."/>
            <person name="Peterson D.G."/>
            <person name="Mehboob-ur-Rahman"/>
            <person name="Ware D."/>
            <person name="Westhoff P."/>
            <person name="Mayer K.F."/>
            <person name="Messing J."/>
            <person name="Rokhsar D.S."/>
        </authorList>
    </citation>
    <scope>NUCLEOTIDE SEQUENCE [LARGE SCALE GENOMIC DNA]</scope>
    <source>
        <strain evidence="3">cv. BTx623</strain>
    </source>
</reference>
<protein>
    <submittedName>
        <fullName evidence="2">Uncharacterized protein</fullName>
    </submittedName>
</protein>
<feature type="signal peptide" evidence="1">
    <location>
        <begin position="1"/>
        <end position="24"/>
    </location>
</feature>
<dbReference type="AlphaFoldDB" id="A0A1Z5RDG4"/>
<proteinExistence type="predicted"/>
<sequence length="106" mass="11873">MPLLVPLFTCFPLLLLLSSVSTTGQVIRITLSKESSPKSGCLSSSASLSPDRISLWAKQQGPSNLEILINHLVLRYFIFFCRCMFMGLKVCRKAKAQLILSWFMGF</sequence>
<reference evidence="3" key="2">
    <citation type="journal article" date="2018" name="Plant J.">
        <title>The Sorghum bicolor reference genome: improved assembly, gene annotations, a transcriptome atlas, and signatures of genome organization.</title>
        <authorList>
            <person name="McCormick R.F."/>
            <person name="Truong S.K."/>
            <person name="Sreedasyam A."/>
            <person name="Jenkins J."/>
            <person name="Shu S."/>
            <person name="Sims D."/>
            <person name="Kennedy M."/>
            <person name="Amirebrahimi M."/>
            <person name="Weers B.D."/>
            <person name="McKinley B."/>
            <person name="Mattison A."/>
            <person name="Morishige D.T."/>
            <person name="Grimwood J."/>
            <person name="Schmutz J."/>
            <person name="Mullet J.E."/>
        </authorList>
    </citation>
    <scope>NUCLEOTIDE SEQUENCE [LARGE SCALE GENOMIC DNA]</scope>
    <source>
        <strain evidence="3">cv. BTx623</strain>
    </source>
</reference>
<dbReference type="Proteomes" id="UP000000768">
    <property type="component" value="Chromosome 6"/>
</dbReference>
<dbReference type="Gramene" id="OQU81629">
    <property type="protein sequence ID" value="OQU81629"/>
    <property type="gene ID" value="SORBI_3006G088450"/>
</dbReference>
<keyword evidence="1" id="KW-0732">Signal</keyword>
<feature type="chain" id="PRO_5012238797" evidence="1">
    <location>
        <begin position="25"/>
        <end position="106"/>
    </location>
</feature>
<accession>A0A1Z5RDG4</accession>
<gene>
    <name evidence="2" type="ORF">SORBI_3006G088450</name>
</gene>
<evidence type="ECO:0000256" key="1">
    <source>
        <dbReference type="SAM" id="SignalP"/>
    </source>
</evidence>
<evidence type="ECO:0000313" key="3">
    <source>
        <dbReference type="Proteomes" id="UP000000768"/>
    </source>
</evidence>
<name>A0A1Z5RDG4_SORBI</name>
<keyword evidence="3" id="KW-1185">Reference proteome</keyword>
<evidence type="ECO:0000313" key="2">
    <source>
        <dbReference type="EMBL" id="OQU81629.1"/>
    </source>
</evidence>
<organism evidence="2 3">
    <name type="scientific">Sorghum bicolor</name>
    <name type="common">Sorghum</name>
    <name type="synonym">Sorghum vulgare</name>
    <dbReference type="NCBI Taxonomy" id="4558"/>
    <lineage>
        <taxon>Eukaryota</taxon>
        <taxon>Viridiplantae</taxon>
        <taxon>Streptophyta</taxon>
        <taxon>Embryophyta</taxon>
        <taxon>Tracheophyta</taxon>
        <taxon>Spermatophyta</taxon>
        <taxon>Magnoliopsida</taxon>
        <taxon>Liliopsida</taxon>
        <taxon>Poales</taxon>
        <taxon>Poaceae</taxon>
        <taxon>PACMAD clade</taxon>
        <taxon>Panicoideae</taxon>
        <taxon>Andropogonodae</taxon>
        <taxon>Andropogoneae</taxon>
        <taxon>Sorghinae</taxon>
        <taxon>Sorghum</taxon>
    </lineage>
</organism>